<proteinExistence type="predicted"/>
<accession>X1GF63</accession>
<reference evidence="1" key="1">
    <citation type="journal article" date="2014" name="Front. Microbiol.">
        <title>High frequency of phylogenetically diverse reductive dehalogenase-homologous genes in deep subseafloor sedimentary metagenomes.</title>
        <authorList>
            <person name="Kawai M."/>
            <person name="Futagami T."/>
            <person name="Toyoda A."/>
            <person name="Takaki Y."/>
            <person name="Nishi S."/>
            <person name="Hori S."/>
            <person name="Arai W."/>
            <person name="Tsubouchi T."/>
            <person name="Morono Y."/>
            <person name="Uchiyama I."/>
            <person name="Ito T."/>
            <person name="Fujiyama A."/>
            <person name="Inagaki F."/>
            <person name="Takami H."/>
        </authorList>
    </citation>
    <scope>NUCLEOTIDE SEQUENCE</scope>
    <source>
        <strain evidence="1">Expedition CK06-06</strain>
    </source>
</reference>
<organism evidence="1">
    <name type="scientific">marine sediment metagenome</name>
    <dbReference type="NCBI Taxonomy" id="412755"/>
    <lineage>
        <taxon>unclassified sequences</taxon>
        <taxon>metagenomes</taxon>
        <taxon>ecological metagenomes</taxon>
    </lineage>
</organism>
<evidence type="ECO:0000313" key="1">
    <source>
        <dbReference type="EMBL" id="GAH40254.1"/>
    </source>
</evidence>
<sequence length="57" mass="6283">MYVGIGCDMDIGYASDDLVGLERLGGQWSLGYTLSISQEAGWDALPPYYIGYRFLQG</sequence>
<dbReference type="EMBL" id="BARU01009683">
    <property type="protein sequence ID" value="GAH40254.1"/>
    <property type="molecule type" value="Genomic_DNA"/>
</dbReference>
<gene>
    <name evidence="1" type="ORF">S03H2_18641</name>
</gene>
<name>X1GF63_9ZZZZ</name>
<comment type="caution">
    <text evidence="1">The sequence shown here is derived from an EMBL/GenBank/DDBJ whole genome shotgun (WGS) entry which is preliminary data.</text>
</comment>
<protein>
    <submittedName>
        <fullName evidence="1">Uncharacterized protein</fullName>
    </submittedName>
</protein>
<dbReference type="AlphaFoldDB" id="X1GF63"/>